<dbReference type="Pfam" id="PF01774">
    <property type="entry name" value="UreD"/>
    <property type="match status" value="1"/>
</dbReference>
<name>Q0FRM7_SALBH</name>
<comment type="subunit">
    <text evidence="2">UreD, UreF and UreG form a complex that acts as a GTP-hydrolysis-dependent molecular chaperone, activating the urease apoprotein by helping to assemble the nickel containing metallocenter of UreC. The UreE protein probably delivers the nickel.</text>
</comment>
<reference evidence="3 4" key="1">
    <citation type="journal article" date="2010" name="J. Bacteriol.">
        <title>Genome sequences of Pelagibaca bermudensis HTCC2601T and Maritimibacter alkaliphilus HTCC2654T, the type strains of two marine Roseobacter genera.</title>
        <authorList>
            <person name="Thrash J.C."/>
            <person name="Cho J.C."/>
            <person name="Ferriera S."/>
            <person name="Johnson J."/>
            <person name="Vergin K.L."/>
            <person name="Giovannoni S.J."/>
        </authorList>
    </citation>
    <scope>NUCLEOTIDE SEQUENCE [LARGE SCALE GENOMIC DNA]</scope>
    <source>
        <strain evidence="4">DSM 26914 / JCM 13377 / KCTC 12554 / HTCC2601</strain>
    </source>
</reference>
<dbReference type="GO" id="GO:0016151">
    <property type="term" value="F:nickel cation binding"/>
    <property type="evidence" value="ECO:0007669"/>
    <property type="project" value="UniProtKB-UniRule"/>
</dbReference>
<evidence type="ECO:0000256" key="1">
    <source>
        <dbReference type="ARBA" id="ARBA00023186"/>
    </source>
</evidence>
<keyword evidence="4" id="KW-1185">Reference proteome</keyword>
<dbReference type="STRING" id="314265.R2601_13434"/>
<evidence type="ECO:0000256" key="2">
    <source>
        <dbReference type="HAMAP-Rule" id="MF_01384"/>
    </source>
</evidence>
<protein>
    <recommendedName>
        <fullName evidence="2">Urease accessory protein UreD</fullName>
    </recommendedName>
</protein>
<dbReference type="EMBL" id="AATQ01000011">
    <property type="protein sequence ID" value="EAU46827.1"/>
    <property type="molecule type" value="Genomic_DNA"/>
</dbReference>
<keyword evidence="2" id="KW-0996">Nickel insertion</keyword>
<dbReference type="Proteomes" id="UP000006230">
    <property type="component" value="Unassembled WGS sequence"/>
</dbReference>
<evidence type="ECO:0000313" key="4">
    <source>
        <dbReference type="Proteomes" id="UP000006230"/>
    </source>
</evidence>
<keyword evidence="1 2" id="KW-0143">Chaperone</keyword>
<organism evidence="3 4">
    <name type="scientific">Salipiger bermudensis (strain DSM 26914 / JCM 13377 / KCTC 12554 / HTCC2601)</name>
    <name type="common">Pelagibaca bermudensis</name>
    <dbReference type="NCBI Taxonomy" id="314265"/>
    <lineage>
        <taxon>Bacteria</taxon>
        <taxon>Pseudomonadati</taxon>
        <taxon>Pseudomonadota</taxon>
        <taxon>Alphaproteobacteria</taxon>
        <taxon>Rhodobacterales</taxon>
        <taxon>Roseobacteraceae</taxon>
        <taxon>Salipiger</taxon>
    </lineage>
</organism>
<sequence>MKDGPGEAPQVALVCGLARDGGTALLERHVEWPWSLPRGYRRAGRDGPLTVLPQCAGAALLPGDRWRHRIEAQAGAKVDMISAGALLVHADRKRPRVARSDWELMAGEGAVLRHLQDPNVLMTGARMAQRIDLTLAPGATAVLFDGMCRQSPEAGDAGGWWLSDLQVTAPGGRVLLRDRQRVSEADLAGIRALPGGAAAFGTVTMLCADRGALRQAFPEGPMALRDCYAACGAARGGAGLVLRIAARTGGALDRAFRHVRERLSP</sequence>
<dbReference type="OrthoDB" id="7855915at2"/>
<dbReference type="InterPro" id="IPR002669">
    <property type="entry name" value="UreD"/>
</dbReference>
<proteinExistence type="inferred from homology"/>
<dbReference type="eggNOG" id="COG0829">
    <property type="taxonomic scope" value="Bacteria"/>
</dbReference>
<dbReference type="HAMAP" id="MF_01384">
    <property type="entry name" value="UreD"/>
    <property type="match status" value="1"/>
</dbReference>
<gene>
    <name evidence="2" type="primary">ureD</name>
    <name evidence="3" type="ORF">R2601_13434</name>
</gene>
<dbReference type="RefSeq" id="WP_007794909.1">
    <property type="nucleotide sequence ID" value="NZ_DS022276.1"/>
</dbReference>
<dbReference type="HOGENOM" id="CLU_1049079_0_0_5"/>
<dbReference type="AlphaFoldDB" id="Q0FRM7"/>
<accession>Q0FRM7</accession>
<dbReference type="GO" id="GO:0005737">
    <property type="term" value="C:cytoplasm"/>
    <property type="evidence" value="ECO:0007669"/>
    <property type="project" value="UniProtKB-SubCell"/>
</dbReference>
<comment type="subcellular location">
    <subcellularLocation>
        <location evidence="2">Cytoplasm</location>
    </subcellularLocation>
</comment>
<comment type="function">
    <text evidence="2">Required for maturation of urease via the functional incorporation of the urease nickel metallocenter.</text>
</comment>
<comment type="caution">
    <text evidence="3">The sequence shown here is derived from an EMBL/GenBank/DDBJ whole genome shotgun (WGS) entry which is preliminary data.</text>
</comment>
<comment type="similarity">
    <text evidence="2">Belongs to the UreD family.</text>
</comment>
<evidence type="ECO:0000313" key="3">
    <source>
        <dbReference type="EMBL" id="EAU46827.1"/>
    </source>
</evidence>
<keyword evidence="2" id="KW-0963">Cytoplasm</keyword>